<evidence type="ECO:0000256" key="3">
    <source>
        <dbReference type="ARBA" id="ARBA00022592"/>
    </source>
</evidence>
<keyword evidence="4 7" id="KW-0812">Transmembrane</keyword>
<organism evidence="9 10">
    <name type="scientific">Lepraria finkii</name>
    <dbReference type="NCBI Taxonomy" id="1340010"/>
    <lineage>
        <taxon>Eukaryota</taxon>
        <taxon>Fungi</taxon>
        <taxon>Dikarya</taxon>
        <taxon>Ascomycota</taxon>
        <taxon>Pezizomycotina</taxon>
        <taxon>Lecanoromycetes</taxon>
        <taxon>OSLEUM clade</taxon>
        <taxon>Lecanoromycetidae</taxon>
        <taxon>Lecanorales</taxon>
        <taxon>Lecanorineae</taxon>
        <taxon>Stereocaulaceae</taxon>
        <taxon>Lepraria</taxon>
    </lineage>
</organism>
<protein>
    <recommendedName>
        <fullName evidence="7">Phosphate transporter</fullName>
    </recommendedName>
</protein>
<feature type="transmembrane region" description="Helical" evidence="7">
    <location>
        <begin position="446"/>
        <end position="468"/>
    </location>
</feature>
<dbReference type="InterPro" id="IPR001204">
    <property type="entry name" value="Phos_transporter"/>
</dbReference>
<sequence>MALTKYDWLLAIISIFFCVSCFGNGANDVANSYATSVAARTLTMPQVGFLSMITEFVGAVGLGARVTDTIKNDIIDIDRFEGNPGALMLAMTCAEVGSATWLMIATRFGFPVSTTQTIVGALIGVGFASSTSVLWAWDKGSVSQVAASWGIAPVIAAAFAALVFSTIKFGVMERQDPFKWGMRLIPFYLAFTASILALFLVIEAPTAPSLEEFGAGKAVGIILGVFFGVLVIAYVFFVPYFHRRLVKNDPRIKFWHIPLGPLLWKDDTFIPYPGKADGLVVKDYYENAHTAGDSSNDIATHGTRDCPDKEESLGDTSALEKGQIASTVVVRRKAVIEPEERFLAPTKHLPIYRLSRLWSWTQYLLLQGVTRDCVSHGSEQLRKTHAYAIRYDNRVEHLYTYAQVASAMLMSIAHGSNDVANAVGPWAAAYSTYEAIQVETEVPTPVWILVVAGFLLGAGFWFFGFHIIKSLGNRITQHSPSRGFSMELGAAITVLLASRLGLPVSTTQCLTGATVGVALMNFNIRAVNWKHLAYIFMGWILTLPVGGLIAGILMVMALNTPHF</sequence>
<comment type="function">
    <text evidence="7">Sodium-phosphate symporter.</text>
</comment>
<comment type="similarity">
    <text evidence="7">Belongs to the inorganic phosphate transporter (PiT) (TC 2.A.20) family.</text>
</comment>
<feature type="transmembrane region" description="Helical" evidence="7">
    <location>
        <begin position="532"/>
        <end position="558"/>
    </location>
</feature>
<dbReference type="PANTHER" id="PTHR11101:SF55">
    <property type="entry name" value="PHOSPHATE TRANSPORTER"/>
    <property type="match status" value="1"/>
</dbReference>
<feature type="region of interest" description="Disordered" evidence="8">
    <location>
        <begin position="295"/>
        <end position="315"/>
    </location>
</feature>
<evidence type="ECO:0000256" key="6">
    <source>
        <dbReference type="ARBA" id="ARBA00023136"/>
    </source>
</evidence>
<evidence type="ECO:0000256" key="1">
    <source>
        <dbReference type="ARBA" id="ARBA00004141"/>
    </source>
</evidence>
<dbReference type="EMBL" id="JBHFEH010000241">
    <property type="protein sequence ID" value="KAL2043697.1"/>
    <property type="molecule type" value="Genomic_DNA"/>
</dbReference>
<feature type="compositionally biased region" description="Basic and acidic residues" evidence="8">
    <location>
        <begin position="302"/>
        <end position="312"/>
    </location>
</feature>
<evidence type="ECO:0000313" key="10">
    <source>
        <dbReference type="Proteomes" id="UP001590951"/>
    </source>
</evidence>
<evidence type="ECO:0000256" key="5">
    <source>
        <dbReference type="ARBA" id="ARBA00022989"/>
    </source>
</evidence>
<evidence type="ECO:0000313" key="9">
    <source>
        <dbReference type="EMBL" id="KAL2043697.1"/>
    </source>
</evidence>
<dbReference type="Proteomes" id="UP001590951">
    <property type="component" value="Unassembled WGS sequence"/>
</dbReference>
<dbReference type="PANTHER" id="PTHR11101">
    <property type="entry name" value="PHOSPHATE TRANSPORTER"/>
    <property type="match status" value="1"/>
</dbReference>
<feature type="transmembrane region" description="Helical" evidence="7">
    <location>
        <begin position="488"/>
        <end position="520"/>
    </location>
</feature>
<keyword evidence="10" id="KW-1185">Reference proteome</keyword>
<feature type="transmembrane region" description="Helical" evidence="7">
    <location>
        <begin position="183"/>
        <end position="202"/>
    </location>
</feature>
<feature type="transmembrane region" description="Helical" evidence="7">
    <location>
        <begin position="149"/>
        <end position="171"/>
    </location>
</feature>
<reference evidence="9 10" key="1">
    <citation type="submission" date="2024-09" db="EMBL/GenBank/DDBJ databases">
        <title>Rethinking Asexuality: The Enigmatic Case of Functional Sexual Genes in Lepraria (Stereocaulaceae).</title>
        <authorList>
            <person name="Doellman M."/>
            <person name="Sun Y."/>
            <person name="Barcenas-Pena A."/>
            <person name="Lumbsch H.T."/>
            <person name="Grewe F."/>
        </authorList>
    </citation>
    <scope>NUCLEOTIDE SEQUENCE [LARGE SCALE GENOMIC DNA]</scope>
    <source>
        <strain evidence="9 10">Grewe 0041</strain>
    </source>
</reference>
<comment type="subcellular location">
    <subcellularLocation>
        <location evidence="1 7">Membrane</location>
        <topology evidence="1 7">Multi-pass membrane protein</topology>
    </subcellularLocation>
</comment>
<feature type="transmembrane region" description="Helical" evidence="7">
    <location>
        <begin position="218"/>
        <end position="241"/>
    </location>
</feature>
<feature type="transmembrane region" description="Helical" evidence="7">
    <location>
        <begin position="6"/>
        <end position="26"/>
    </location>
</feature>
<gene>
    <name evidence="9" type="ORF">ABVK25_012522</name>
</gene>
<keyword evidence="3 7" id="KW-0592">Phosphate transport</keyword>
<evidence type="ECO:0000256" key="8">
    <source>
        <dbReference type="SAM" id="MobiDB-lite"/>
    </source>
</evidence>
<comment type="caution">
    <text evidence="9">The sequence shown here is derived from an EMBL/GenBank/DDBJ whole genome shotgun (WGS) entry which is preliminary data.</text>
</comment>
<dbReference type="Pfam" id="PF01384">
    <property type="entry name" value="PHO4"/>
    <property type="match status" value="1"/>
</dbReference>
<name>A0ABR4AGJ0_9LECA</name>
<keyword evidence="5 7" id="KW-1133">Transmembrane helix</keyword>
<evidence type="ECO:0000256" key="2">
    <source>
        <dbReference type="ARBA" id="ARBA00022448"/>
    </source>
</evidence>
<evidence type="ECO:0000256" key="7">
    <source>
        <dbReference type="RuleBase" id="RU363058"/>
    </source>
</evidence>
<accession>A0ABR4AGJ0</accession>
<proteinExistence type="inferred from homology"/>
<evidence type="ECO:0000256" key="4">
    <source>
        <dbReference type="ARBA" id="ARBA00022692"/>
    </source>
</evidence>
<keyword evidence="2 7" id="KW-0813">Transport</keyword>
<feature type="transmembrane region" description="Helical" evidence="7">
    <location>
        <begin position="117"/>
        <end position="137"/>
    </location>
</feature>
<keyword evidence="6 7" id="KW-0472">Membrane</keyword>
<feature type="transmembrane region" description="Helical" evidence="7">
    <location>
        <begin position="47"/>
        <end position="66"/>
    </location>
</feature>